<feature type="binding site" evidence="2">
    <location>
        <position position="71"/>
    </location>
    <ligand>
        <name>Mg(2+)</name>
        <dbReference type="ChEBI" id="CHEBI:18420"/>
        <label>4</label>
    </ligand>
</feature>
<dbReference type="InterPro" id="IPR010918">
    <property type="entry name" value="PurM-like_C_dom"/>
</dbReference>
<evidence type="ECO:0000313" key="6">
    <source>
        <dbReference type="Proteomes" id="UP001595444"/>
    </source>
</evidence>
<feature type="binding site" evidence="2">
    <location>
        <position position="208"/>
    </location>
    <ligand>
        <name>ATP</name>
        <dbReference type="ChEBI" id="CHEBI:30616"/>
    </ligand>
</feature>
<feature type="binding site" evidence="2">
    <location>
        <position position="71"/>
    </location>
    <ligand>
        <name>Mg(2+)</name>
        <dbReference type="ChEBI" id="CHEBI:18420"/>
        <label>2</label>
    </ligand>
</feature>
<sequence length="318" mass="34063">MTDEFNLIARYFAPLAGPEGLGLKDDAACYHPKAGIDLVITKDVLVSGVHFFPDDDPFLLAQKALGVNLSDIAAKGAVPQFYFLGLCLPDSVSEQWLHSFSSGLLELQQEYEFTLAGGDTTSIKGPLVISITMIGHANEGCMTKRSGAKAGDGVFVTGTLGDAAGGLKVIENKLTGFDFLRERYYLPQPRLKFGVAAARYITAMADISDGLIADLGHICSASEKGATIQQQLLPISDSVSQMITAGFAEPCMIWAGGDDYELVFTANLNDMASIFAVAEEIGISATHIGMIDNTGEVRLVDPKGNLVHVKHKGFQHFR</sequence>
<proteinExistence type="inferred from homology"/>
<feature type="domain" description="PurM-like C-terminal" evidence="4">
    <location>
        <begin position="149"/>
        <end position="300"/>
    </location>
</feature>
<evidence type="ECO:0000313" key="5">
    <source>
        <dbReference type="EMBL" id="MFC3051163.1"/>
    </source>
</evidence>
<dbReference type="Pfam" id="PF02769">
    <property type="entry name" value="AIRS_C"/>
    <property type="match status" value="1"/>
</dbReference>
<dbReference type="PANTHER" id="PTHR30270:SF0">
    <property type="entry name" value="THIAMINE-MONOPHOSPHATE KINASE"/>
    <property type="match status" value="1"/>
</dbReference>
<feature type="binding site" evidence="2">
    <location>
        <position position="206"/>
    </location>
    <ligand>
        <name>Mg(2+)</name>
        <dbReference type="ChEBI" id="CHEBI:18420"/>
        <label>3</label>
    </ligand>
</feature>
<dbReference type="RefSeq" id="WP_194211910.1">
    <property type="nucleotide sequence ID" value="NZ_CP061205.1"/>
</dbReference>
<dbReference type="InterPro" id="IPR036676">
    <property type="entry name" value="PurM-like_C_sf"/>
</dbReference>
<keyword evidence="2" id="KW-0067">ATP-binding</keyword>
<feature type="domain" description="PurM-like N-terminal" evidence="3">
    <location>
        <begin position="25"/>
        <end position="136"/>
    </location>
</feature>
<dbReference type="EC" id="2.7.4.16" evidence="2"/>
<dbReference type="GO" id="GO:0009030">
    <property type="term" value="F:thiamine-phosphate kinase activity"/>
    <property type="evidence" value="ECO:0007669"/>
    <property type="project" value="UniProtKB-EC"/>
</dbReference>
<keyword evidence="2" id="KW-0479">Metal-binding</keyword>
<feature type="binding site" evidence="2">
    <location>
        <position position="26"/>
    </location>
    <ligand>
        <name>Mg(2+)</name>
        <dbReference type="ChEBI" id="CHEBI:18420"/>
        <label>3</label>
    </ligand>
</feature>
<evidence type="ECO:0000259" key="3">
    <source>
        <dbReference type="Pfam" id="PF00586"/>
    </source>
</evidence>
<evidence type="ECO:0000256" key="1">
    <source>
        <dbReference type="ARBA" id="ARBA00022977"/>
    </source>
</evidence>
<dbReference type="InterPro" id="IPR006283">
    <property type="entry name" value="ThiL-like"/>
</dbReference>
<comment type="caution">
    <text evidence="5">The sequence shown here is derived from an EMBL/GenBank/DDBJ whole genome shotgun (WGS) entry which is preliminary data.</text>
</comment>
<feature type="binding site" evidence="2">
    <location>
        <position position="314"/>
    </location>
    <ligand>
        <name>substrate</name>
    </ligand>
</feature>
<protein>
    <recommendedName>
        <fullName evidence="2">Thiamine-monophosphate kinase</fullName>
        <shortName evidence="2">TMP kinase</shortName>
        <shortName evidence="2">Thiamine-phosphate kinase</shortName>
        <ecNumber evidence="2">2.7.4.16</ecNumber>
    </recommendedName>
</protein>
<dbReference type="Gene3D" id="3.90.650.10">
    <property type="entry name" value="PurM-like C-terminal domain"/>
    <property type="match status" value="1"/>
</dbReference>
<keyword evidence="2" id="KW-0547">Nucleotide-binding</keyword>
<feature type="binding site" evidence="2">
    <location>
        <begin position="118"/>
        <end position="119"/>
    </location>
    <ligand>
        <name>ATP</name>
        <dbReference type="ChEBI" id="CHEBI:30616"/>
    </ligand>
</feature>
<dbReference type="CDD" id="cd02194">
    <property type="entry name" value="ThiL"/>
    <property type="match status" value="1"/>
</dbReference>
<comment type="caution">
    <text evidence="2">Lacks conserved residue(s) required for the propagation of feature annotation.</text>
</comment>
<evidence type="ECO:0000259" key="4">
    <source>
        <dbReference type="Pfam" id="PF02769"/>
    </source>
</evidence>
<comment type="miscellaneous">
    <text evidence="2">Reaction mechanism of ThiL seems to utilize a direct, inline transfer of the gamma-phosphate of ATP to TMP rather than a phosphorylated enzyme intermediate.</text>
</comment>
<feature type="binding site" evidence="2">
    <location>
        <position position="145"/>
    </location>
    <ligand>
        <name>ATP</name>
        <dbReference type="ChEBI" id="CHEBI:30616"/>
    </ligand>
</feature>
<comment type="catalytic activity">
    <reaction evidence="2">
        <text>thiamine phosphate + ATP = thiamine diphosphate + ADP</text>
        <dbReference type="Rhea" id="RHEA:15913"/>
        <dbReference type="ChEBI" id="CHEBI:30616"/>
        <dbReference type="ChEBI" id="CHEBI:37575"/>
        <dbReference type="ChEBI" id="CHEBI:58937"/>
        <dbReference type="ChEBI" id="CHEBI:456216"/>
        <dbReference type="EC" id="2.7.4.16"/>
    </reaction>
</comment>
<accession>A0ABV7D2B7</accession>
<dbReference type="EMBL" id="JBHRSL010000002">
    <property type="protein sequence ID" value="MFC3051163.1"/>
    <property type="molecule type" value="Genomic_DNA"/>
</dbReference>
<keyword evidence="6" id="KW-1185">Reference proteome</keyword>
<dbReference type="HAMAP" id="MF_02128">
    <property type="entry name" value="TMP_kinase"/>
    <property type="match status" value="1"/>
</dbReference>
<dbReference type="Gene3D" id="3.30.1330.10">
    <property type="entry name" value="PurM-like, N-terminal domain"/>
    <property type="match status" value="1"/>
</dbReference>
<dbReference type="NCBIfam" id="TIGR01379">
    <property type="entry name" value="thiL"/>
    <property type="match status" value="1"/>
</dbReference>
<feature type="binding site" evidence="2">
    <location>
        <position position="258"/>
    </location>
    <ligand>
        <name>substrate</name>
    </ligand>
</feature>
<dbReference type="InterPro" id="IPR036921">
    <property type="entry name" value="PurM-like_N_sf"/>
</dbReference>
<feature type="binding site" evidence="2">
    <location>
        <position position="209"/>
    </location>
    <ligand>
        <name>Mg(2+)</name>
        <dbReference type="ChEBI" id="CHEBI:18420"/>
        <label>5</label>
    </ligand>
</feature>
<feature type="binding site" evidence="2">
    <location>
        <position position="43"/>
    </location>
    <ligand>
        <name>Mg(2+)</name>
        <dbReference type="ChEBI" id="CHEBI:18420"/>
        <label>2</label>
    </ligand>
</feature>
<dbReference type="SUPFAM" id="SSF55326">
    <property type="entry name" value="PurM N-terminal domain-like"/>
    <property type="match status" value="1"/>
</dbReference>
<comment type="pathway">
    <text evidence="2">Cofactor biosynthesis; thiamine diphosphate biosynthesis; thiamine diphosphate from thiamine phosphate: step 1/1.</text>
</comment>
<feature type="binding site" evidence="2">
    <location>
        <position position="119"/>
    </location>
    <ligand>
        <name>Mg(2+)</name>
        <dbReference type="ChEBI" id="CHEBI:18420"/>
        <label>1</label>
    </ligand>
</feature>
<feature type="binding site" evidence="2">
    <location>
        <position position="50"/>
    </location>
    <ligand>
        <name>substrate</name>
    </ligand>
</feature>
<dbReference type="SUPFAM" id="SSF56042">
    <property type="entry name" value="PurM C-terminal domain-like"/>
    <property type="match status" value="1"/>
</dbReference>
<keyword evidence="2 5" id="KW-0418">Kinase</keyword>
<feature type="binding site" evidence="2">
    <location>
        <position position="26"/>
    </location>
    <ligand>
        <name>Mg(2+)</name>
        <dbReference type="ChEBI" id="CHEBI:18420"/>
        <label>4</label>
    </ligand>
</feature>
<feature type="binding site" evidence="2">
    <location>
        <position position="43"/>
    </location>
    <ligand>
        <name>Mg(2+)</name>
        <dbReference type="ChEBI" id="CHEBI:18420"/>
        <label>1</label>
    </ligand>
</feature>
<feature type="binding site" evidence="2">
    <location>
        <position position="71"/>
    </location>
    <ligand>
        <name>Mg(2+)</name>
        <dbReference type="ChEBI" id="CHEBI:18420"/>
        <label>3</label>
    </ligand>
</feature>
<keyword evidence="2" id="KW-0460">Magnesium</keyword>
<keyword evidence="1 2" id="KW-0784">Thiamine biosynthesis</keyword>
<reference evidence="6" key="1">
    <citation type="journal article" date="2019" name="Int. J. Syst. Evol. Microbiol.">
        <title>The Global Catalogue of Microorganisms (GCM) 10K type strain sequencing project: providing services to taxonomists for standard genome sequencing and annotation.</title>
        <authorList>
            <consortium name="The Broad Institute Genomics Platform"/>
            <consortium name="The Broad Institute Genome Sequencing Center for Infectious Disease"/>
            <person name="Wu L."/>
            <person name="Ma J."/>
        </authorList>
    </citation>
    <scope>NUCLEOTIDE SEQUENCE [LARGE SCALE GENOMIC DNA]</scope>
    <source>
        <strain evidence="6">KCTC 62164</strain>
    </source>
</reference>
<dbReference type="Pfam" id="PF00586">
    <property type="entry name" value="AIRS"/>
    <property type="match status" value="1"/>
</dbReference>
<dbReference type="InterPro" id="IPR016188">
    <property type="entry name" value="PurM-like_N"/>
</dbReference>
<dbReference type="PANTHER" id="PTHR30270">
    <property type="entry name" value="THIAMINE-MONOPHOSPHATE KINASE"/>
    <property type="match status" value="1"/>
</dbReference>
<evidence type="ECO:0000256" key="2">
    <source>
        <dbReference type="HAMAP-Rule" id="MF_02128"/>
    </source>
</evidence>
<dbReference type="Proteomes" id="UP001595444">
    <property type="component" value="Unassembled WGS sequence"/>
</dbReference>
<name>A0ABV7D2B7_9PROT</name>
<keyword evidence="2 5" id="KW-0808">Transferase</keyword>
<feature type="binding site" evidence="2">
    <location>
        <position position="41"/>
    </location>
    <ligand>
        <name>Mg(2+)</name>
        <dbReference type="ChEBI" id="CHEBI:18420"/>
        <label>4</label>
    </ligand>
</feature>
<dbReference type="PIRSF" id="PIRSF005303">
    <property type="entry name" value="Thiam_monoph_kin"/>
    <property type="match status" value="1"/>
</dbReference>
<gene>
    <name evidence="2 5" type="primary">thiL</name>
    <name evidence="5" type="ORF">ACFOKA_04525</name>
</gene>
<comment type="function">
    <text evidence="2">Catalyzes the ATP-dependent phosphorylation of thiamine-monophosphate (TMP) to form thiamine-pyrophosphate (TPP), the active form of vitamin B1.</text>
</comment>
<comment type="similarity">
    <text evidence="2">Belongs to the thiamine-monophosphate kinase family.</text>
</comment>
<organism evidence="5 6">
    <name type="scientific">Kordiimonas pumila</name>
    <dbReference type="NCBI Taxonomy" id="2161677"/>
    <lineage>
        <taxon>Bacteria</taxon>
        <taxon>Pseudomonadati</taxon>
        <taxon>Pseudomonadota</taxon>
        <taxon>Alphaproteobacteria</taxon>
        <taxon>Kordiimonadales</taxon>
        <taxon>Kordiimonadaceae</taxon>
        <taxon>Kordiimonas</taxon>
    </lineage>
</organism>